<reference evidence="2" key="1">
    <citation type="submission" date="2021-06" db="EMBL/GenBank/DDBJ databases">
        <authorList>
            <person name="Kallberg Y."/>
            <person name="Tangrot J."/>
            <person name="Rosling A."/>
        </authorList>
    </citation>
    <scope>NUCLEOTIDE SEQUENCE</scope>
    <source>
        <strain evidence="2">FL966</strain>
    </source>
</reference>
<dbReference type="OrthoDB" id="2436819at2759"/>
<sequence>MLPPPPKIYKSANELLQNVQAFANSQGGVYRSFRTQQRQTSTRLINCPCELKAVRLDEQLLANITEITSSGSCPRKIISIIRQNNSSAFVRSKDIYNARKRLRQQKLAGHTPVEALINKFKEGDYMYEYKITDRELALMNALRTTFSNSTNLLCLWHINKNIMKNCKSQFEDNEWQTFLLEWNKVEGVHATIKTYLCILAGDLRDVCIKISLAVKNQKKEIDTMAASEKICFPIFAQNNSLYENIKGKVSTFALKKMEEQYQKIIQESLPLCTGSFSSTMGLPYAHKIQLLENHQGLTLDDFHKHWWIQNCSLILPIKGNNELQPFLQALQERYKEWPEHQQATAREKLNSIINTSTTVLQNPQVVRTRGRPPGSSNRRTDNSTRRDPSGFELMEYR</sequence>
<feature type="non-terminal residue" evidence="2">
    <location>
        <position position="397"/>
    </location>
</feature>
<name>A0A9N9N4M3_9GLOM</name>
<evidence type="ECO:0000256" key="1">
    <source>
        <dbReference type="SAM" id="MobiDB-lite"/>
    </source>
</evidence>
<feature type="region of interest" description="Disordered" evidence="1">
    <location>
        <begin position="360"/>
        <end position="397"/>
    </location>
</feature>
<dbReference type="EMBL" id="CAJVQA010010756">
    <property type="protein sequence ID" value="CAG8700419.1"/>
    <property type="molecule type" value="Genomic_DNA"/>
</dbReference>
<evidence type="ECO:0000313" key="3">
    <source>
        <dbReference type="Proteomes" id="UP000789759"/>
    </source>
</evidence>
<dbReference type="Proteomes" id="UP000789759">
    <property type="component" value="Unassembled WGS sequence"/>
</dbReference>
<accession>A0A9N9N4M3</accession>
<keyword evidence="3" id="KW-1185">Reference proteome</keyword>
<gene>
    <name evidence="2" type="ORF">CPELLU_LOCUS11794</name>
</gene>
<dbReference type="PANTHER" id="PTHR31569:SF4">
    <property type="entry name" value="SWIM-TYPE DOMAIN-CONTAINING PROTEIN"/>
    <property type="match status" value="1"/>
</dbReference>
<dbReference type="InterPro" id="IPR052579">
    <property type="entry name" value="Zinc_finger_SWIM"/>
</dbReference>
<proteinExistence type="predicted"/>
<dbReference type="PANTHER" id="PTHR31569">
    <property type="entry name" value="SWIM-TYPE DOMAIN-CONTAINING PROTEIN"/>
    <property type="match status" value="1"/>
</dbReference>
<dbReference type="AlphaFoldDB" id="A0A9N9N4M3"/>
<protein>
    <submittedName>
        <fullName evidence="2">5016_t:CDS:1</fullName>
    </submittedName>
</protein>
<evidence type="ECO:0000313" key="2">
    <source>
        <dbReference type="EMBL" id="CAG8700419.1"/>
    </source>
</evidence>
<feature type="compositionally biased region" description="Basic and acidic residues" evidence="1">
    <location>
        <begin position="378"/>
        <end position="397"/>
    </location>
</feature>
<comment type="caution">
    <text evidence="2">The sequence shown here is derived from an EMBL/GenBank/DDBJ whole genome shotgun (WGS) entry which is preliminary data.</text>
</comment>
<organism evidence="2 3">
    <name type="scientific">Cetraspora pellucida</name>
    <dbReference type="NCBI Taxonomy" id="1433469"/>
    <lineage>
        <taxon>Eukaryota</taxon>
        <taxon>Fungi</taxon>
        <taxon>Fungi incertae sedis</taxon>
        <taxon>Mucoromycota</taxon>
        <taxon>Glomeromycotina</taxon>
        <taxon>Glomeromycetes</taxon>
        <taxon>Diversisporales</taxon>
        <taxon>Gigasporaceae</taxon>
        <taxon>Cetraspora</taxon>
    </lineage>
</organism>